<dbReference type="Proteomes" id="UP001334084">
    <property type="component" value="Chromosome 12"/>
</dbReference>
<dbReference type="EMBL" id="CP142737">
    <property type="protein sequence ID" value="WUR05052.1"/>
    <property type="molecule type" value="Genomic_DNA"/>
</dbReference>
<proteinExistence type="predicted"/>
<dbReference type="RefSeq" id="XP_065331197.1">
    <property type="nucleotide sequence ID" value="XM_065475125.1"/>
</dbReference>
<accession>A0AAX4JGI5</accession>
<name>A0AAX4JGI5_9MICR</name>
<dbReference type="GeneID" id="90542899"/>
<evidence type="ECO:0000313" key="1">
    <source>
        <dbReference type="EMBL" id="WUR05052.1"/>
    </source>
</evidence>
<organism evidence="1 2">
    <name type="scientific">Vairimorpha necatrix</name>
    <dbReference type="NCBI Taxonomy" id="6039"/>
    <lineage>
        <taxon>Eukaryota</taxon>
        <taxon>Fungi</taxon>
        <taxon>Fungi incertae sedis</taxon>
        <taxon>Microsporidia</taxon>
        <taxon>Nosematidae</taxon>
        <taxon>Vairimorpha</taxon>
    </lineage>
</organism>
<keyword evidence="2" id="KW-1185">Reference proteome</keyword>
<gene>
    <name evidence="1" type="ORF">VNE69_12037</name>
</gene>
<protein>
    <submittedName>
        <fullName evidence="1">Uncharacterized protein</fullName>
    </submittedName>
</protein>
<sequence length="600" mass="71910">MPISSFDILKDINDLKDKNDNYYHLIDKLLMSSLNQQADIKYQIYYIVAKEYYHFKEFEKSYEYFLKVFNNRNLFIVYNIIEDTVLHILQLKCGSIKDVSYALYHLLITKDIDKIKKIKKPKEITIKSKKENIYDNVENKSNVIDDKDVTNDIYLEILNLKYEKSIFFSYLFEHNELDFAVHFLPDDKLDIFIDKLMLTNHYTDNIRNILVDYRNINVFLYLSVFDKKNIKDYEMKIKSFNDKYSQDSFYYKYDLKDDFYSKLDDDSIYFLYKNRKYLQLTKSLNSDDNFTNNILYFSYFKISDLKNADIFYKKAHQILFPVDEIEYLNSLNFDSFVINKVNSLDNPIDLLNSLEVLYFSKNYDVLKECVLNNIKKYKDINIFKVMISYLLIQNLEVHDVCVFIQEYIQGIDISDLDKDWLYKVVYNSIIDDMDSKKTYLDLLYQLKDPCLDTIYIALLLNTRDYSSLYDEFVSLEDTKSDLYFTVLILFYELREDKDVLNKLNISQRRDDQILSLLEISTNKNIIIEAHTRNILTPDILERAILFNSVKGKLYAFLESIYMIDPRGYLSYNSRIILKKEIDILTMYGDYKVVEFYKSLL</sequence>
<evidence type="ECO:0000313" key="2">
    <source>
        <dbReference type="Proteomes" id="UP001334084"/>
    </source>
</evidence>
<dbReference type="KEGG" id="vnx:VNE69_12037"/>
<dbReference type="AlphaFoldDB" id="A0AAX4JGI5"/>
<reference evidence="1" key="1">
    <citation type="journal article" date="2024" name="BMC Genomics">
        <title>Functional annotation of a divergent genome using sequence and structure-based similarity.</title>
        <authorList>
            <person name="Svedberg D."/>
            <person name="Winiger R.R."/>
            <person name="Berg A."/>
            <person name="Sharma H."/>
            <person name="Tellgren-Roth C."/>
            <person name="Debrunner-Vossbrinck B.A."/>
            <person name="Vossbrinck C.R."/>
            <person name="Barandun J."/>
        </authorList>
    </citation>
    <scope>NUCLEOTIDE SEQUENCE</scope>
    <source>
        <strain evidence="1">Illinois isolate</strain>
    </source>
</reference>